<protein>
    <recommendedName>
        <fullName evidence="4">TrbL/VirB6 plasmid conjugal transfer protein</fullName>
    </recommendedName>
</protein>
<organism evidence="2 3">
    <name type="scientific">Candidatus Methylacidithermus pantelleriae</name>
    <dbReference type="NCBI Taxonomy" id="2744239"/>
    <lineage>
        <taxon>Bacteria</taxon>
        <taxon>Pseudomonadati</taxon>
        <taxon>Verrucomicrobiota</taxon>
        <taxon>Methylacidiphilae</taxon>
        <taxon>Methylacidiphilales</taxon>
        <taxon>Methylacidiphilaceae</taxon>
        <taxon>Candidatus Methylacidithermus</taxon>
    </lineage>
</organism>
<feature type="transmembrane region" description="Helical" evidence="1">
    <location>
        <begin position="133"/>
        <end position="158"/>
    </location>
</feature>
<gene>
    <name evidence="2" type="ORF">MPNT_430001</name>
</gene>
<sequence length="336" mass="36492">MDNKDPEPRFKLGVRYIAEKLFPRVRLNQHQLDEPGAYVYTEHVGKSIKNTLPGEGRQQLTPEAFLLLSAALSLVPTLLAFIVPAIAAVTIFLSIYLFQFLILVACDLAFRVIMALGLAMIPLVFFRSFQNIWLYYLKWLICIAMVQWLFFLCAGIGFSSVTLLYHALVDPSSSNQVGILPAILSTLWQVVFANLIQILGPSATSSSTSGWSGPLISKFFQALGVAPQEAGVEFSGIRELVMQVILMLLEVATLTSAIFAGLSIISFFVITGIHWGVSAARIAYSAFEGFYEAGSAILGHATQPVGLAERIGTGVWQRAQAGVSAIGQAIRGMAGE</sequence>
<feature type="transmembrane region" description="Helical" evidence="1">
    <location>
        <begin position="65"/>
        <end position="95"/>
    </location>
</feature>
<comment type="caution">
    <text evidence="2">The sequence shown here is derived from an EMBL/GenBank/DDBJ whole genome shotgun (WGS) entry which is preliminary data.</text>
</comment>
<keyword evidence="1" id="KW-0812">Transmembrane</keyword>
<evidence type="ECO:0008006" key="4">
    <source>
        <dbReference type="Google" id="ProtNLM"/>
    </source>
</evidence>
<feature type="transmembrane region" description="Helical" evidence="1">
    <location>
        <begin position="244"/>
        <end position="277"/>
    </location>
</feature>
<dbReference type="AlphaFoldDB" id="A0A8J2FWX3"/>
<keyword evidence="1" id="KW-1133">Transmembrane helix</keyword>
<evidence type="ECO:0000313" key="2">
    <source>
        <dbReference type="EMBL" id="CAF0701866.1"/>
    </source>
</evidence>
<feature type="transmembrane region" description="Helical" evidence="1">
    <location>
        <begin position="178"/>
        <end position="199"/>
    </location>
</feature>
<keyword evidence="3" id="KW-1185">Reference proteome</keyword>
<keyword evidence="1" id="KW-0472">Membrane</keyword>
<reference evidence="2" key="1">
    <citation type="submission" date="2021-02" db="EMBL/GenBank/DDBJ databases">
        <authorList>
            <person name="Cremers G."/>
            <person name="Picone N."/>
        </authorList>
    </citation>
    <scope>NUCLEOTIDE SEQUENCE</scope>
    <source>
        <strain evidence="2">PQ17</strain>
    </source>
</reference>
<evidence type="ECO:0000313" key="3">
    <source>
        <dbReference type="Proteomes" id="UP000663859"/>
    </source>
</evidence>
<dbReference type="Proteomes" id="UP000663859">
    <property type="component" value="Unassembled WGS sequence"/>
</dbReference>
<evidence type="ECO:0000256" key="1">
    <source>
        <dbReference type="SAM" id="Phobius"/>
    </source>
</evidence>
<name>A0A8J2FWX3_9BACT</name>
<feature type="transmembrane region" description="Helical" evidence="1">
    <location>
        <begin position="101"/>
        <end position="126"/>
    </location>
</feature>
<dbReference type="EMBL" id="CAJNOB010000038">
    <property type="protein sequence ID" value="CAF0701866.1"/>
    <property type="molecule type" value="Genomic_DNA"/>
</dbReference>
<accession>A0A8J2FWX3</accession>
<dbReference type="RefSeq" id="WP_174583490.1">
    <property type="nucleotide sequence ID" value="NZ_CAJNOB010000038.1"/>
</dbReference>
<proteinExistence type="predicted"/>